<organism evidence="2 3">
    <name type="scientific">Solanum commersonii</name>
    <name type="common">Commerson's wild potato</name>
    <name type="synonym">Commerson's nightshade</name>
    <dbReference type="NCBI Taxonomy" id="4109"/>
    <lineage>
        <taxon>Eukaryota</taxon>
        <taxon>Viridiplantae</taxon>
        <taxon>Streptophyta</taxon>
        <taxon>Embryophyta</taxon>
        <taxon>Tracheophyta</taxon>
        <taxon>Spermatophyta</taxon>
        <taxon>Magnoliopsida</taxon>
        <taxon>eudicotyledons</taxon>
        <taxon>Gunneridae</taxon>
        <taxon>Pentapetalae</taxon>
        <taxon>asterids</taxon>
        <taxon>lamiids</taxon>
        <taxon>Solanales</taxon>
        <taxon>Solanaceae</taxon>
        <taxon>Solanoideae</taxon>
        <taxon>Solaneae</taxon>
        <taxon>Solanum</taxon>
    </lineage>
</organism>
<evidence type="ECO:0000313" key="2">
    <source>
        <dbReference type="EMBL" id="KAG5631614.1"/>
    </source>
</evidence>
<reference evidence="2 3" key="1">
    <citation type="submission" date="2020-09" db="EMBL/GenBank/DDBJ databases">
        <title>De no assembly of potato wild relative species, Solanum commersonii.</title>
        <authorList>
            <person name="Cho K."/>
        </authorList>
    </citation>
    <scope>NUCLEOTIDE SEQUENCE [LARGE SCALE GENOMIC DNA]</scope>
    <source>
        <strain evidence="2">LZ3.2</strain>
        <tissue evidence="2">Leaf</tissue>
    </source>
</reference>
<evidence type="ECO:0000313" key="3">
    <source>
        <dbReference type="Proteomes" id="UP000824120"/>
    </source>
</evidence>
<dbReference type="Proteomes" id="UP000824120">
    <property type="component" value="Chromosome 1"/>
</dbReference>
<sequence>MPFVCTTEPLMHSNPFGEPDLARQGMVRTILDEQPRKKVRGITINEGGSNPSKIERQEPSQGEKGKGKRPMYNKATARSQATLSETDDD</sequence>
<protein>
    <submittedName>
        <fullName evidence="2">Uncharacterized protein</fullName>
    </submittedName>
</protein>
<dbReference type="EMBL" id="JACXVP010000001">
    <property type="protein sequence ID" value="KAG5631614.1"/>
    <property type="molecule type" value="Genomic_DNA"/>
</dbReference>
<feature type="compositionally biased region" description="Polar residues" evidence="1">
    <location>
        <begin position="76"/>
        <end position="89"/>
    </location>
</feature>
<dbReference type="AlphaFoldDB" id="A0A9J6B4D7"/>
<gene>
    <name evidence="2" type="ORF">H5410_003331</name>
</gene>
<keyword evidence="3" id="KW-1185">Reference proteome</keyword>
<feature type="region of interest" description="Disordered" evidence="1">
    <location>
        <begin position="32"/>
        <end position="89"/>
    </location>
</feature>
<proteinExistence type="predicted"/>
<feature type="compositionally biased region" description="Basic and acidic residues" evidence="1">
    <location>
        <begin position="53"/>
        <end position="65"/>
    </location>
</feature>
<comment type="caution">
    <text evidence="2">The sequence shown here is derived from an EMBL/GenBank/DDBJ whole genome shotgun (WGS) entry which is preliminary data.</text>
</comment>
<evidence type="ECO:0000256" key="1">
    <source>
        <dbReference type="SAM" id="MobiDB-lite"/>
    </source>
</evidence>
<accession>A0A9J6B4D7</accession>
<name>A0A9J6B4D7_SOLCO</name>